<evidence type="ECO:0000313" key="2">
    <source>
        <dbReference type="Proteomes" id="UP000030104"/>
    </source>
</evidence>
<dbReference type="AlphaFoldDB" id="A0A0A2KAS6"/>
<dbReference type="HOGENOM" id="CLU_1310492_0_0_1"/>
<keyword evidence="2" id="KW-1185">Reference proteome</keyword>
<dbReference type="EMBL" id="JQGA01001611">
    <property type="protein sequence ID" value="KGO63986.1"/>
    <property type="molecule type" value="Genomic_DNA"/>
</dbReference>
<proteinExistence type="predicted"/>
<sequence>MPSPMQHFERSFEAYNHQHGTMRASLIPNTDPVASSSTVIFSQHRPEDFLGYPVMRATVHSDHAGYGSMYGWVQFVKCTSHDIVPSHDREPTGVQNGCSDSDWQLDLVPLFQDSNTPFTYFGSDPTLFDAPTRLGKADVKWRAQSYLTYVSDALIPQQVIPILGFTWGFDVENGVKRIAPLEELDLKISWNERIRALRRSHSSWTFDSAK</sequence>
<accession>A0A0A2KAS6</accession>
<gene>
    <name evidence="1" type="ORF">PITC_013540</name>
</gene>
<dbReference type="PhylomeDB" id="A0A0A2KAS6"/>
<reference evidence="1 2" key="1">
    <citation type="journal article" date="2015" name="Mol. Plant Microbe Interact.">
        <title>Genome, transcriptome, and functional analyses of Penicillium expansum provide new insights into secondary metabolism and pathogenicity.</title>
        <authorList>
            <person name="Ballester A.R."/>
            <person name="Marcet-Houben M."/>
            <person name="Levin E."/>
            <person name="Sela N."/>
            <person name="Selma-Lazaro C."/>
            <person name="Carmona L."/>
            <person name="Wisniewski M."/>
            <person name="Droby S."/>
            <person name="Gonzalez-Candelas L."/>
            <person name="Gabaldon T."/>
        </authorList>
    </citation>
    <scope>NUCLEOTIDE SEQUENCE [LARGE SCALE GENOMIC DNA]</scope>
    <source>
        <strain evidence="1 2">PHI-1</strain>
    </source>
</reference>
<dbReference type="OMA" id="ISWNERI"/>
<comment type="caution">
    <text evidence="1">The sequence shown here is derived from an EMBL/GenBank/DDBJ whole genome shotgun (WGS) entry which is preliminary data.</text>
</comment>
<organism evidence="1 2">
    <name type="scientific">Penicillium italicum</name>
    <name type="common">Blue mold</name>
    <dbReference type="NCBI Taxonomy" id="40296"/>
    <lineage>
        <taxon>Eukaryota</taxon>
        <taxon>Fungi</taxon>
        <taxon>Dikarya</taxon>
        <taxon>Ascomycota</taxon>
        <taxon>Pezizomycotina</taxon>
        <taxon>Eurotiomycetes</taxon>
        <taxon>Eurotiomycetidae</taxon>
        <taxon>Eurotiales</taxon>
        <taxon>Aspergillaceae</taxon>
        <taxon>Penicillium</taxon>
    </lineage>
</organism>
<dbReference type="Proteomes" id="UP000030104">
    <property type="component" value="Unassembled WGS sequence"/>
</dbReference>
<name>A0A0A2KAS6_PENIT</name>
<dbReference type="OrthoDB" id="4509254at2759"/>
<protein>
    <submittedName>
        <fullName evidence="1">Uncharacterized protein</fullName>
    </submittedName>
</protein>
<evidence type="ECO:0000313" key="1">
    <source>
        <dbReference type="EMBL" id="KGO63986.1"/>
    </source>
</evidence>